<dbReference type="InterPro" id="IPR050765">
    <property type="entry name" value="Riboflavin_Biosynth_HTPR"/>
</dbReference>
<evidence type="ECO:0000256" key="8">
    <source>
        <dbReference type="ARBA" id="ARBA00022833"/>
    </source>
</evidence>
<comment type="function">
    <text evidence="1 12">Converts 2,5-diamino-6-(ribosylamino)-4(3h)-pyrimidinone 5'-phosphate into 5-amino-6-(ribosylamino)-2,4(1h,3h)-pyrimidinedione 5'-phosphate.</text>
</comment>
<reference evidence="17 18" key="1">
    <citation type="submission" date="2017-01" db="EMBL/GenBank/DDBJ databases">
        <title>First insights into the biology of 'candidatus Vampirococcus archaeovorus'.</title>
        <authorList>
            <person name="Kizina J."/>
            <person name="Jordan S."/>
            <person name="Stueber K."/>
            <person name="Reinhardt R."/>
            <person name="Harder J."/>
        </authorList>
    </citation>
    <scope>NUCLEOTIDE SEQUENCE [LARGE SCALE GENOMIC DNA]</scope>
    <source>
        <strain evidence="17 18">LiM</strain>
    </source>
</reference>
<protein>
    <recommendedName>
        <fullName evidence="12">Riboflavin biosynthesis protein RibD</fullName>
    </recommendedName>
    <domain>
        <recommendedName>
            <fullName evidence="12">Diaminohydroxyphosphoribosylaminopyrimidine deaminase</fullName>
            <shortName evidence="12">DRAP deaminase</shortName>
            <ecNumber evidence="12">3.5.4.26</ecNumber>
        </recommendedName>
        <alternativeName>
            <fullName evidence="12">Riboflavin-specific deaminase</fullName>
        </alternativeName>
    </domain>
    <domain>
        <recommendedName>
            <fullName evidence="12">5-amino-6-(5-phosphoribosylamino)uracil reductase</fullName>
            <ecNumber evidence="12">1.1.1.193</ecNumber>
        </recommendedName>
        <alternativeName>
            <fullName evidence="12">HTP reductase</fullName>
        </alternativeName>
    </domain>
</protein>
<feature type="binding site" evidence="14">
    <location>
        <position position="245"/>
    </location>
    <ligand>
        <name>NADP(+)</name>
        <dbReference type="ChEBI" id="CHEBI:58349"/>
    </ligand>
</feature>
<dbReference type="EC" id="3.5.4.26" evidence="12"/>
<evidence type="ECO:0000256" key="13">
    <source>
        <dbReference type="PIRSR" id="PIRSR006769-1"/>
    </source>
</evidence>
<dbReference type="KEGG" id="vai:BU251_05880"/>
<dbReference type="Pfam" id="PF00383">
    <property type="entry name" value="dCMP_cyt_deam_1"/>
    <property type="match status" value="1"/>
</dbReference>
<dbReference type="CDD" id="cd01284">
    <property type="entry name" value="Riboflavin_deaminase-reductase"/>
    <property type="match status" value="1"/>
</dbReference>
<dbReference type="Gene3D" id="3.40.140.10">
    <property type="entry name" value="Cytidine Deaminase, domain 2"/>
    <property type="match status" value="1"/>
</dbReference>
<evidence type="ECO:0000313" key="18">
    <source>
        <dbReference type="Proteomes" id="UP000287243"/>
    </source>
</evidence>
<keyword evidence="6 12" id="KW-0686">Riboflavin biosynthesis</keyword>
<feature type="binding site" evidence="14">
    <location>
        <position position="173"/>
    </location>
    <ligand>
        <name>NADP(+)</name>
        <dbReference type="ChEBI" id="CHEBI:58349"/>
    </ligand>
</feature>
<dbReference type="PROSITE" id="PS00903">
    <property type="entry name" value="CYT_DCMP_DEAMINASES_1"/>
    <property type="match status" value="1"/>
</dbReference>
<keyword evidence="9 12" id="KW-0521">NADP</keyword>
<accession>A0A410P5E4</accession>
<dbReference type="PIRSF" id="PIRSF006769">
    <property type="entry name" value="RibD"/>
    <property type="match status" value="1"/>
</dbReference>
<feature type="binding site" evidence="15">
    <location>
        <position position="78"/>
    </location>
    <ligand>
        <name>Zn(2+)</name>
        <dbReference type="ChEBI" id="CHEBI:29105"/>
        <note>catalytic</note>
    </ligand>
</feature>
<dbReference type="InterPro" id="IPR016193">
    <property type="entry name" value="Cytidine_deaminase-like"/>
</dbReference>
<dbReference type="PANTHER" id="PTHR38011:SF7">
    <property type="entry name" value="2,5-DIAMINO-6-RIBOSYLAMINO-4(3H)-PYRIMIDINONE 5'-PHOSPHATE REDUCTASE"/>
    <property type="match status" value="1"/>
</dbReference>
<keyword evidence="7 12" id="KW-0479">Metal-binding</keyword>
<dbReference type="InterPro" id="IPR002125">
    <property type="entry name" value="CMP_dCMP_dom"/>
</dbReference>
<dbReference type="SUPFAM" id="SSF53927">
    <property type="entry name" value="Cytidine deaminase-like"/>
    <property type="match status" value="1"/>
</dbReference>
<keyword evidence="12" id="KW-0378">Hydrolase</keyword>
<gene>
    <name evidence="17" type="ORF">BU251_05880</name>
</gene>
<evidence type="ECO:0000256" key="2">
    <source>
        <dbReference type="ARBA" id="ARBA00004882"/>
    </source>
</evidence>
<feature type="binding site" evidence="14">
    <location>
        <position position="171"/>
    </location>
    <ligand>
        <name>substrate</name>
    </ligand>
</feature>
<dbReference type="GO" id="GO:0009231">
    <property type="term" value="P:riboflavin biosynthetic process"/>
    <property type="evidence" value="ECO:0007669"/>
    <property type="project" value="UniProtKB-UniPathway"/>
</dbReference>
<evidence type="ECO:0000259" key="16">
    <source>
        <dbReference type="PROSITE" id="PS51747"/>
    </source>
</evidence>
<feature type="binding site" evidence="14">
    <location>
        <position position="231"/>
    </location>
    <ligand>
        <name>substrate</name>
    </ligand>
</feature>
<comment type="pathway">
    <text evidence="3 12">Cofactor biosynthesis; riboflavin biosynthesis; 5-amino-6-(D-ribitylamino)uracil from GTP: step 3/4.</text>
</comment>
<comment type="cofactor">
    <cofactor evidence="12 15">
        <name>Zn(2+)</name>
        <dbReference type="ChEBI" id="CHEBI:29105"/>
    </cofactor>
    <text evidence="12 15">Binds 1 zinc ion.</text>
</comment>
<feature type="binding site" evidence="14">
    <location>
        <position position="291"/>
    </location>
    <ligand>
        <name>substrate</name>
    </ligand>
</feature>
<organism evidence="17 18">
    <name type="scientific">Velamenicoccus archaeovorus</name>
    <dbReference type="NCBI Taxonomy" id="1930593"/>
    <lineage>
        <taxon>Bacteria</taxon>
        <taxon>Pseudomonadati</taxon>
        <taxon>Candidatus Omnitrophota</taxon>
        <taxon>Candidatus Velamenicoccus</taxon>
    </lineage>
</organism>
<dbReference type="NCBIfam" id="TIGR00227">
    <property type="entry name" value="ribD_Cterm"/>
    <property type="match status" value="1"/>
</dbReference>
<dbReference type="UniPathway" id="UPA00275">
    <property type="reaction ID" value="UER00401"/>
</dbReference>
<dbReference type="PANTHER" id="PTHR38011">
    <property type="entry name" value="DIHYDROFOLATE REDUCTASE FAMILY PROTEIN (AFU_ORTHOLOGUE AFUA_8G06820)"/>
    <property type="match status" value="1"/>
</dbReference>
<comment type="catalytic activity">
    <reaction evidence="12">
        <text>2,5-diamino-6-hydroxy-4-(5-phosphoribosylamino)-pyrimidine + H2O + H(+) = 5-amino-6-(5-phospho-D-ribosylamino)uracil + NH4(+)</text>
        <dbReference type="Rhea" id="RHEA:21868"/>
        <dbReference type="ChEBI" id="CHEBI:15377"/>
        <dbReference type="ChEBI" id="CHEBI:15378"/>
        <dbReference type="ChEBI" id="CHEBI:28938"/>
        <dbReference type="ChEBI" id="CHEBI:58453"/>
        <dbReference type="ChEBI" id="CHEBI:58614"/>
        <dbReference type="EC" id="3.5.4.26"/>
    </reaction>
</comment>
<dbReference type="GO" id="GO:0008703">
    <property type="term" value="F:5-amino-6-(5-phosphoribosylamino)uracil reductase activity"/>
    <property type="evidence" value="ECO:0007669"/>
    <property type="project" value="UniProtKB-EC"/>
</dbReference>
<feature type="binding site" evidence="15">
    <location>
        <position position="87"/>
    </location>
    <ligand>
        <name>Zn(2+)</name>
        <dbReference type="ChEBI" id="CHEBI:29105"/>
        <note>catalytic</note>
    </ligand>
</feature>
<dbReference type="InterPro" id="IPR011549">
    <property type="entry name" value="RibD_C"/>
</dbReference>
<sequence>MQAQVLNAYMRRALELAARARGKTFPNPLVGAVVVKNGHVVGEGFHHKAGAPHAEVLALKEASGKARGAALFCTFEPCFHFGRTAPCVDAVISSGIREVYIGSKDPNPLTCGKSIRLLRRRGIRVAVGIMKKEVFRLNEPFFCAMRRQRPLVTLKVAASLDGKIATRSGRSQWITSRAARRHAHNMRKYYDAIMVGIGTVLKDDPGLEAGGGHRLTKIVVDSSLRLPLSARLLKTRQPVVVATATHNKVKEKALLMRGVKVLHTKRNSGGVDLADLLRRLHAMDIRHLLVEGGAALTGAFLDARLADKIVFYWAPLIIGGRQALGALGGRGVDTPQKAVSLKRMTMERIGRDFLIEGELVYS</sequence>
<proteinExistence type="inferred from homology"/>
<feature type="binding site" evidence="14">
    <location>
        <position position="157"/>
    </location>
    <ligand>
        <name>NADP(+)</name>
        <dbReference type="ChEBI" id="CHEBI:58349"/>
    </ligand>
</feature>
<evidence type="ECO:0000256" key="1">
    <source>
        <dbReference type="ARBA" id="ARBA00002151"/>
    </source>
</evidence>
<keyword evidence="18" id="KW-1185">Reference proteome</keyword>
<feature type="domain" description="CMP/dCMP-type deaminase" evidence="16">
    <location>
        <begin position="4"/>
        <end position="125"/>
    </location>
</feature>
<feature type="binding site" evidence="14">
    <location>
        <position position="187"/>
    </location>
    <ligand>
        <name>substrate</name>
    </ligand>
</feature>
<evidence type="ECO:0000256" key="3">
    <source>
        <dbReference type="ARBA" id="ARBA00004910"/>
    </source>
</evidence>
<dbReference type="GO" id="GO:0008835">
    <property type="term" value="F:diaminohydroxyphosphoribosylaminopyrimidine deaminase activity"/>
    <property type="evidence" value="ECO:0007669"/>
    <property type="project" value="UniProtKB-EC"/>
</dbReference>
<feature type="binding site" evidence="15">
    <location>
        <position position="53"/>
    </location>
    <ligand>
        <name>Zn(2+)</name>
        <dbReference type="ChEBI" id="CHEBI:29105"/>
        <note>catalytic</note>
    </ligand>
</feature>
<evidence type="ECO:0000256" key="10">
    <source>
        <dbReference type="ARBA" id="ARBA00023002"/>
    </source>
</evidence>
<dbReference type="RefSeq" id="WP_128700092.1">
    <property type="nucleotide sequence ID" value="NZ_CP019384.1"/>
</dbReference>
<keyword evidence="11" id="KW-0511">Multifunctional enzyme</keyword>
<keyword evidence="8 12" id="KW-0862">Zinc</keyword>
<feature type="binding site" evidence="14">
    <location>
        <position position="203"/>
    </location>
    <ligand>
        <name>substrate</name>
    </ligand>
</feature>
<dbReference type="Proteomes" id="UP000287243">
    <property type="component" value="Chromosome"/>
</dbReference>
<dbReference type="InterPro" id="IPR016192">
    <property type="entry name" value="APOBEC/CMP_deaminase_Zn-bd"/>
</dbReference>
<name>A0A410P5E4_VELA1</name>
<dbReference type="PROSITE" id="PS51747">
    <property type="entry name" value="CYT_DCMP_DEAMINASES_2"/>
    <property type="match status" value="1"/>
</dbReference>
<evidence type="ECO:0000256" key="7">
    <source>
        <dbReference type="ARBA" id="ARBA00022723"/>
    </source>
</evidence>
<comment type="catalytic activity">
    <reaction evidence="12">
        <text>5-amino-6-(5-phospho-D-ribitylamino)uracil + NADP(+) = 5-amino-6-(5-phospho-D-ribosylamino)uracil + NADPH + H(+)</text>
        <dbReference type="Rhea" id="RHEA:17845"/>
        <dbReference type="ChEBI" id="CHEBI:15378"/>
        <dbReference type="ChEBI" id="CHEBI:57783"/>
        <dbReference type="ChEBI" id="CHEBI:58349"/>
        <dbReference type="ChEBI" id="CHEBI:58421"/>
        <dbReference type="ChEBI" id="CHEBI:58453"/>
        <dbReference type="EC" id="1.1.1.193"/>
    </reaction>
</comment>
<dbReference type="SUPFAM" id="SSF53597">
    <property type="entry name" value="Dihydrofolate reductase-like"/>
    <property type="match status" value="1"/>
</dbReference>
<dbReference type="Pfam" id="PF01872">
    <property type="entry name" value="RibD_C"/>
    <property type="match status" value="1"/>
</dbReference>
<feature type="binding site" evidence="14">
    <location>
        <position position="199"/>
    </location>
    <ligand>
        <name>NADP(+)</name>
        <dbReference type="ChEBI" id="CHEBI:58349"/>
    </ligand>
</feature>
<dbReference type="OrthoDB" id="9800865at2"/>
<keyword evidence="10 12" id="KW-0560">Oxidoreductase</keyword>
<evidence type="ECO:0000256" key="14">
    <source>
        <dbReference type="PIRSR" id="PIRSR006769-2"/>
    </source>
</evidence>
<dbReference type="GO" id="GO:0050661">
    <property type="term" value="F:NADP binding"/>
    <property type="evidence" value="ECO:0007669"/>
    <property type="project" value="InterPro"/>
</dbReference>
<evidence type="ECO:0000256" key="6">
    <source>
        <dbReference type="ARBA" id="ARBA00022619"/>
    </source>
</evidence>
<evidence type="ECO:0000313" key="17">
    <source>
        <dbReference type="EMBL" id="QAT17291.1"/>
    </source>
</evidence>
<dbReference type="Gene3D" id="3.40.430.10">
    <property type="entry name" value="Dihydrofolate Reductase, subunit A"/>
    <property type="match status" value="1"/>
</dbReference>
<comment type="similarity">
    <text evidence="4 12">In the N-terminal section; belongs to the cytidine and deoxycytidylate deaminase family.</text>
</comment>
<dbReference type="NCBIfam" id="TIGR00326">
    <property type="entry name" value="eubact_ribD"/>
    <property type="match status" value="1"/>
</dbReference>
<dbReference type="InterPro" id="IPR002734">
    <property type="entry name" value="RibDG_C"/>
</dbReference>
<evidence type="ECO:0000256" key="5">
    <source>
        <dbReference type="ARBA" id="ARBA00007417"/>
    </source>
</evidence>
<evidence type="ECO:0000256" key="15">
    <source>
        <dbReference type="PIRSR" id="PIRSR006769-3"/>
    </source>
</evidence>
<dbReference type="EC" id="1.1.1.193" evidence="12"/>
<feature type="active site" description="Proton donor" evidence="13">
    <location>
        <position position="55"/>
    </location>
</feature>
<feature type="binding site" evidence="14">
    <location>
        <begin position="293"/>
        <end position="299"/>
    </location>
    <ligand>
        <name>NADP(+)</name>
        <dbReference type="ChEBI" id="CHEBI:58349"/>
    </ligand>
</feature>
<comment type="pathway">
    <text evidence="2 12">Cofactor biosynthesis; riboflavin biosynthesis; 5-amino-6-(D-ribitylamino)uracil from GTP: step 2/4.</text>
</comment>
<feature type="binding site" evidence="14">
    <location>
        <position position="207"/>
    </location>
    <ligand>
        <name>substrate</name>
    </ligand>
</feature>
<evidence type="ECO:0000256" key="11">
    <source>
        <dbReference type="ARBA" id="ARBA00023268"/>
    </source>
</evidence>
<evidence type="ECO:0000256" key="4">
    <source>
        <dbReference type="ARBA" id="ARBA00005259"/>
    </source>
</evidence>
<dbReference type="InterPro" id="IPR004794">
    <property type="entry name" value="Eubact_RibD"/>
</dbReference>
<evidence type="ECO:0000256" key="12">
    <source>
        <dbReference type="PIRNR" id="PIRNR006769"/>
    </source>
</evidence>
<dbReference type="InterPro" id="IPR024072">
    <property type="entry name" value="DHFR-like_dom_sf"/>
</dbReference>
<evidence type="ECO:0000256" key="9">
    <source>
        <dbReference type="ARBA" id="ARBA00022857"/>
    </source>
</evidence>
<comment type="similarity">
    <text evidence="5 12">In the C-terminal section; belongs to the HTP reductase family.</text>
</comment>
<dbReference type="GO" id="GO:0008270">
    <property type="term" value="F:zinc ion binding"/>
    <property type="evidence" value="ECO:0007669"/>
    <property type="project" value="InterPro"/>
</dbReference>
<dbReference type="EMBL" id="CP019384">
    <property type="protein sequence ID" value="QAT17291.1"/>
    <property type="molecule type" value="Genomic_DNA"/>
</dbReference>
<dbReference type="AlphaFoldDB" id="A0A410P5E4"/>